<proteinExistence type="predicted"/>
<comment type="caution">
    <text evidence="1">The sequence shown here is derived from an EMBL/GenBank/DDBJ whole genome shotgun (WGS) entry which is preliminary data.</text>
</comment>
<evidence type="ECO:0000313" key="1">
    <source>
        <dbReference type="EMBL" id="KAL2620907.1"/>
    </source>
</evidence>
<dbReference type="PANTHER" id="PTHR31960">
    <property type="entry name" value="F-BOX PROTEIN PP2-A15"/>
    <property type="match status" value="1"/>
</dbReference>
<dbReference type="Proteomes" id="UP001605036">
    <property type="component" value="Unassembled WGS sequence"/>
</dbReference>
<gene>
    <name evidence="1" type="ORF">R1flu_001112</name>
</gene>
<evidence type="ECO:0000313" key="2">
    <source>
        <dbReference type="Proteomes" id="UP001605036"/>
    </source>
</evidence>
<dbReference type="EMBL" id="JBHFFA010000006">
    <property type="protein sequence ID" value="KAL2620907.1"/>
    <property type="molecule type" value="Genomic_DNA"/>
</dbReference>
<organism evidence="1 2">
    <name type="scientific">Riccia fluitans</name>
    <dbReference type="NCBI Taxonomy" id="41844"/>
    <lineage>
        <taxon>Eukaryota</taxon>
        <taxon>Viridiplantae</taxon>
        <taxon>Streptophyta</taxon>
        <taxon>Embryophyta</taxon>
        <taxon>Marchantiophyta</taxon>
        <taxon>Marchantiopsida</taxon>
        <taxon>Marchantiidae</taxon>
        <taxon>Marchantiales</taxon>
        <taxon>Ricciaceae</taxon>
        <taxon>Riccia</taxon>
    </lineage>
</organism>
<accession>A0ABD1Y2E2</accession>
<reference evidence="1 2" key="1">
    <citation type="submission" date="2024-09" db="EMBL/GenBank/DDBJ databases">
        <title>Chromosome-scale assembly of Riccia fluitans.</title>
        <authorList>
            <person name="Paukszto L."/>
            <person name="Sawicki J."/>
            <person name="Karawczyk K."/>
            <person name="Piernik-Szablinska J."/>
            <person name="Szczecinska M."/>
            <person name="Mazdziarz M."/>
        </authorList>
    </citation>
    <scope>NUCLEOTIDE SEQUENCE [LARGE SCALE GENOMIC DNA]</scope>
    <source>
        <strain evidence="1">Rf_01</strain>
        <tissue evidence="1">Aerial parts of the thallus</tissue>
    </source>
</reference>
<dbReference type="Pfam" id="PF14299">
    <property type="entry name" value="PP2"/>
    <property type="match status" value="1"/>
</dbReference>
<sequence>MSIQPDRSTWHRQLQYSLRCVSASRDCICVGRDGLQLTLIYAGMSCRSVPIESRREEKLALKQIRGENHENVLIRMIKTRINKHTERVPVKRVWVLLHSFRHKEKNLQLSYYPWRRRRRLWIEPEGGGFYRTFAAKKLNVAWGADKRYWLWLPAADVPGARFEEVANLMTASWLHLTGDFKVRLPPGTYSLRWVLKFPSSRDDISDNIRIIFPPVQEGGRHGRNEEYQSRVRWKEDGWIEYVAGVFTVEEGVDDPVRETNREVHLKFEMKETACLWWKSNMLVDGVIIRQHFDSADNMLNHGVGTEARRPDGC</sequence>
<keyword evidence="2" id="KW-1185">Reference proteome</keyword>
<dbReference type="PANTHER" id="PTHR31960:SF2">
    <property type="entry name" value="F-BOX PROTEIN PP2-A15"/>
    <property type="match status" value="1"/>
</dbReference>
<protein>
    <submittedName>
        <fullName evidence="1">Uncharacterized protein</fullName>
    </submittedName>
</protein>
<dbReference type="AlphaFoldDB" id="A0ABD1Y2E2"/>
<dbReference type="InterPro" id="IPR025886">
    <property type="entry name" value="PP2-like"/>
</dbReference>
<name>A0ABD1Y2E2_9MARC</name>